<reference evidence="2 3" key="1">
    <citation type="submission" date="2016-10" db="EMBL/GenBank/DDBJ databases">
        <authorList>
            <person name="de Groot N.N."/>
        </authorList>
    </citation>
    <scope>NUCLEOTIDE SEQUENCE [LARGE SCALE GENOMIC DNA]</scope>
    <source>
        <strain evidence="2 3">S137</strain>
    </source>
</reference>
<gene>
    <name evidence="2" type="ORF">SAMN05216366_13617</name>
</gene>
<dbReference type="AlphaFoldDB" id="A0A1H0UPW8"/>
<dbReference type="EMBL" id="FNJQ01000036">
    <property type="protein sequence ID" value="SDP68145.1"/>
    <property type="molecule type" value="Genomic_DNA"/>
</dbReference>
<accession>A0A1H0UPW8</accession>
<evidence type="ECO:0000313" key="2">
    <source>
        <dbReference type="EMBL" id="SDP68145.1"/>
    </source>
</evidence>
<protein>
    <recommendedName>
        <fullName evidence="4">DUF5105 domain-containing protein</fullName>
    </recommendedName>
</protein>
<organism evidence="2 3">
    <name type="scientific">Selenomonas ruminantium</name>
    <dbReference type="NCBI Taxonomy" id="971"/>
    <lineage>
        <taxon>Bacteria</taxon>
        <taxon>Bacillati</taxon>
        <taxon>Bacillota</taxon>
        <taxon>Negativicutes</taxon>
        <taxon>Selenomonadales</taxon>
        <taxon>Selenomonadaceae</taxon>
        <taxon>Selenomonas</taxon>
    </lineage>
</organism>
<proteinExistence type="predicted"/>
<dbReference type="Proteomes" id="UP000182412">
    <property type="component" value="Unassembled WGS sequence"/>
</dbReference>
<feature type="signal peptide" evidence="1">
    <location>
        <begin position="1"/>
        <end position="23"/>
    </location>
</feature>
<evidence type="ECO:0000313" key="3">
    <source>
        <dbReference type="Proteomes" id="UP000182412"/>
    </source>
</evidence>
<dbReference type="PROSITE" id="PS51257">
    <property type="entry name" value="PROKAR_LIPOPROTEIN"/>
    <property type="match status" value="1"/>
</dbReference>
<sequence>MKTSRWGKSVYLCVLLCFMCLLVAGCAPKEKPQDNVMSLCKGILYQDAETLAKYEVDGDKLHKQLIKTFNRNFNAASEGMFSKDQSTRIAEAYLNALKRVDIAVEPKSQDGEKAEVEVTVSRFNFEKTFDEQTLVEKLKTRMPANPSEKMITDTITDILVEMMDGLQADGTQKFTVKCNYDKKNKMWMPEDMDQFTDQLESAVLGM</sequence>
<keyword evidence="1" id="KW-0732">Signal</keyword>
<feature type="chain" id="PRO_5038468307" description="DUF5105 domain-containing protein" evidence="1">
    <location>
        <begin position="24"/>
        <end position="206"/>
    </location>
</feature>
<evidence type="ECO:0000256" key="1">
    <source>
        <dbReference type="SAM" id="SignalP"/>
    </source>
</evidence>
<name>A0A1H0UPW8_SELRU</name>
<evidence type="ECO:0008006" key="4">
    <source>
        <dbReference type="Google" id="ProtNLM"/>
    </source>
</evidence>